<evidence type="ECO:0000313" key="5">
    <source>
        <dbReference type="EMBL" id="CUH39021.1"/>
    </source>
</evidence>
<dbReference type="CDD" id="cd01392">
    <property type="entry name" value="HTH_LacI"/>
    <property type="match status" value="1"/>
</dbReference>
<dbReference type="RefSeq" id="WP_055663262.1">
    <property type="nucleotide sequence ID" value="NZ_CYPR01000106.1"/>
</dbReference>
<dbReference type="Pfam" id="PF13377">
    <property type="entry name" value="Peripla_BP_3"/>
    <property type="match status" value="1"/>
</dbReference>
<name>A0A0M7B9H0_9RHOB</name>
<accession>A0A0M7B9H0</accession>
<evidence type="ECO:0000256" key="3">
    <source>
        <dbReference type="ARBA" id="ARBA00023163"/>
    </source>
</evidence>
<dbReference type="PROSITE" id="PS50932">
    <property type="entry name" value="HTH_LACI_2"/>
    <property type="match status" value="1"/>
</dbReference>
<keyword evidence="3" id="KW-0804">Transcription</keyword>
<feature type="domain" description="HTH lacI-type" evidence="4">
    <location>
        <begin position="1"/>
        <end position="50"/>
    </location>
</feature>
<organism evidence="5 6">
    <name type="scientific">Jannaschia seosinensis</name>
    <dbReference type="NCBI Taxonomy" id="313367"/>
    <lineage>
        <taxon>Bacteria</taxon>
        <taxon>Pseudomonadati</taxon>
        <taxon>Pseudomonadota</taxon>
        <taxon>Alphaproteobacteria</taxon>
        <taxon>Rhodobacterales</taxon>
        <taxon>Roseobacteraceae</taxon>
        <taxon>Jannaschia</taxon>
    </lineage>
</organism>
<dbReference type="Pfam" id="PF00356">
    <property type="entry name" value="LacI"/>
    <property type="match status" value="1"/>
</dbReference>
<dbReference type="CDD" id="cd06284">
    <property type="entry name" value="PBP1_LacI-like"/>
    <property type="match status" value="1"/>
</dbReference>
<dbReference type="GO" id="GO:0003700">
    <property type="term" value="F:DNA-binding transcription factor activity"/>
    <property type="evidence" value="ECO:0007669"/>
    <property type="project" value="TreeGrafter"/>
</dbReference>
<evidence type="ECO:0000256" key="2">
    <source>
        <dbReference type="ARBA" id="ARBA00023125"/>
    </source>
</evidence>
<dbReference type="InterPro" id="IPR028082">
    <property type="entry name" value="Peripla_BP_I"/>
</dbReference>
<keyword evidence="2" id="KW-0238">DNA-binding</keyword>
<keyword evidence="6" id="KW-1185">Reference proteome</keyword>
<dbReference type="InterPro" id="IPR046335">
    <property type="entry name" value="LacI/GalR-like_sensor"/>
</dbReference>
<dbReference type="SMART" id="SM00354">
    <property type="entry name" value="HTH_LACI"/>
    <property type="match status" value="1"/>
</dbReference>
<sequence length="321" mass="33805">MARLAGVSTATVSRTLSRPEKVGAATRARVMQAVAATGYRLNAAARDLRQRRARAITLLAPNLANTYFSRIVAAVQEVAGAAGLRVQLLDSQVESDRLGPVGSDGRTDGILLLDGGLDPEIVRGWTVPVVMVCEWMDALGLPCVGTDNVAAMGLAVDHLADLGHRRIAWIGGPPGNVLSAARAEGFTAAMTRRGLPLRDRDRLTGDFTMASGACAAHLWAATPERATAIACASDESALGFISECDRMGLACPRDVSVAGFDDIDFSERFIPPLTTVHQPRAALGRRAAEQLIAALESGEPPPAGRQILPSRLVVRGSTRAV</sequence>
<keyword evidence="1" id="KW-0805">Transcription regulation</keyword>
<dbReference type="EMBL" id="CYPR01000106">
    <property type="protein sequence ID" value="CUH39021.1"/>
    <property type="molecule type" value="Genomic_DNA"/>
</dbReference>
<dbReference type="InterPro" id="IPR000843">
    <property type="entry name" value="HTH_LacI"/>
</dbReference>
<protein>
    <submittedName>
        <fullName evidence="5">HTH-type transcriptional repressor CytR</fullName>
    </submittedName>
</protein>
<dbReference type="Proteomes" id="UP000049455">
    <property type="component" value="Unassembled WGS sequence"/>
</dbReference>
<dbReference type="PANTHER" id="PTHR30146">
    <property type="entry name" value="LACI-RELATED TRANSCRIPTIONAL REPRESSOR"/>
    <property type="match status" value="1"/>
</dbReference>
<dbReference type="AlphaFoldDB" id="A0A0M7B9H0"/>
<dbReference type="InterPro" id="IPR010982">
    <property type="entry name" value="Lambda_DNA-bd_dom_sf"/>
</dbReference>
<evidence type="ECO:0000313" key="6">
    <source>
        <dbReference type="Proteomes" id="UP000049455"/>
    </source>
</evidence>
<dbReference type="STRING" id="313367.JSE7799_01740"/>
<evidence type="ECO:0000256" key="1">
    <source>
        <dbReference type="ARBA" id="ARBA00023015"/>
    </source>
</evidence>
<dbReference type="PANTHER" id="PTHR30146:SF109">
    <property type="entry name" value="HTH-TYPE TRANSCRIPTIONAL REGULATOR GALS"/>
    <property type="match status" value="1"/>
</dbReference>
<reference evidence="5 6" key="1">
    <citation type="submission" date="2015-09" db="EMBL/GenBank/DDBJ databases">
        <authorList>
            <person name="Jackson K.R."/>
            <person name="Lunt B.L."/>
            <person name="Fisher J.N.B."/>
            <person name="Gardner A.V."/>
            <person name="Bailey M.E."/>
            <person name="Deus L.M."/>
            <person name="Earl A.S."/>
            <person name="Gibby P.D."/>
            <person name="Hartmann K.A."/>
            <person name="Liu J.E."/>
            <person name="Manci A.M."/>
            <person name="Nielsen D.A."/>
            <person name="Solomon M.B."/>
            <person name="Breakwell D.P."/>
            <person name="Burnett S.H."/>
            <person name="Grose J.H."/>
        </authorList>
    </citation>
    <scope>NUCLEOTIDE SEQUENCE [LARGE SCALE GENOMIC DNA]</scope>
    <source>
        <strain evidence="5 6">CECT 7799</strain>
    </source>
</reference>
<dbReference type="Gene3D" id="1.10.260.40">
    <property type="entry name" value="lambda repressor-like DNA-binding domains"/>
    <property type="match status" value="1"/>
</dbReference>
<proteinExistence type="predicted"/>
<gene>
    <name evidence="5" type="primary">cytR</name>
    <name evidence="5" type="ORF">JSE7799_01740</name>
</gene>
<dbReference type="Gene3D" id="3.40.50.2300">
    <property type="match status" value="2"/>
</dbReference>
<dbReference type="SUPFAM" id="SSF47413">
    <property type="entry name" value="lambda repressor-like DNA-binding domains"/>
    <property type="match status" value="1"/>
</dbReference>
<dbReference type="SUPFAM" id="SSF53822">
    <property type="entry name" value="Periplasmic binding protein-like I"/>
    <property type="match status" value="1"/>
</dbReference>
<evidence type="ECO:0000259" key="4">
    <source>
        <dbReference type="PROSITE" id="PS50932"/>
    </source>
</evidence>
<dbReference type="GO" id="GO:0000976">
    <property type="term" value="F:transcription cis-regulatory region binding"/>
    <property type="evidence" value="ECO:0007669"/>
    <property type="project" value="TreeGrafter"/>
</dbReference>